<keyword evidence="2 5" id="KW-0812">Transmembrane</keyword>
<accession>A0A9P1IFA2</accession>
<feature type="transmembrane region" description="Helical" evidence="5">
    <location>
        <begin position="180"/>
        <end position="199"/>
    </location>
</feature>
<dbReference type="GO" id="GO:0016020">
    <property type="term" value="C:membrane"/>
    <property type="evidence" value="ECO:0007669"/>
    <property type="project" value="UniProtKB-SubCell"/>
</dbReference>
<feature type="transmembrane region" description="Helical" evidence="5">
    <location>
        <begin position="220"/>
        <end position="241"/>
    </location>
</feature>
<evidence type="ECO:0000313" key="7">
    <source>
        <dbReference type="Proteomes" id="UP001152747"/>
    </source>
</evidence>
<gene>
    <name evidence="6" type="ORF">CAMP_LOCUS6816</name>
</gene>
<name>A0A9P1IFA2_9PELO</name>
<evidence type="ECO:0000256" key="3">
    <source>
        <dbReference type="ARBA" id="ARBA00022989"/>
    </source>
</evidence>
<dbReference type="InterPro" id="IPR035952">
    <property type="entry name" value="Rhomboid-like_sf"/>
</dbReference>
<dbReference type="AlphaFoldDB" id="A0A9P1IFA2"/>
<keyword evidence="7" id="KW-1185">Reference proteome</keyword>
<evidence type="ECO:0000256" key="2">
    <source>
        <dbReference type="ARBA" id="ARBA00022692"/>
    </source>
</evidence>
<dbReference type="EMBL" id="CANHGI010000003">
    <property type="protein sequence ID" value="CAI5444179.1"/>
    <property type="molecule type" value="Genomic_DNA"/>
</dbReference>
<comment type="subcellular location">
    <subcellularLocation>
        <location evidence="1">Membrane</location>
        <topology evidence="1">Multi-pass membrane protein</topology>
    </subcellularLocation>
</comment>
<comment type="caution">
    <text evidence="6">The sequence shown here is derived from an EMBL/GenBank/DDBJ whole genome shotgun (WGS) entry which is preliminary data.</text>
</comment>
<organism evidence="6 7">
    <name type="scientific">Caenorhabditis angaria</name>
    <dbReference type="NCBI Taxonomy" id="860376"/>
    <lineage>
        <taxon>Eukaryota</taxon>
        <taxon>Metazoa</taxon>
        <taxon>Ecdysozoa</taxon>
        <taxon>Nematoda</taxon>
        <taxon>Chromadorea</taxon>
        <taxon>Rhabditida</taxon>
        <taxon>Rhabditina</taxon>
        <taxon>Rhabditomorpha</taxon>
        <taxon>Rhabditoidea</taxon>
        <taxon>Rhabditidae</taxon>
        <taxon>Peloderinae</taxon>
        <taxon>Caenorhabditis</taxon>
    </lineage>
</organism>
<dbReference type="SUPFAM" id="SSF144091">
    <property type="entry name" value="Rhomboid-like"/>
    <property type="match status" value="1"/>
</dbReference>
<proteinExistence type="predicted"/>
<evidence type="ECO:0000313" key="6">
    <source>
        <dbReference type="EMBL" id="CAI5444179.1"/>
    </source>
</evidence>
<sequence length="248" mass="29170">MEPTVWISKIKKRFVSLELIPSQQIHSFNSNPYFMILASICQIAWYIYVIKAWIDYESVQPSQNHEWAFLICCNIRIILAHLLIAIPFEIIHGTLLMSIVYALITSYPHIIGTIIVGNYRYIDTEPSTFGLIGLFIANQARNWQHLPFKIPRVLLTVLLILPGLIFQIIKFIVYKAIRPFMFYWTCEIGGILIGFLLGYNWIYRNRSDDKVETKWRNCGIILTILVFYMILAEFSGLHITWEEFYRHQ</sequence>
<feature type="transmembrane region" description="Helical" evidence="5">
    <location>
        <begin position="66"/>
        <end position="88"/>
    </location>
</feature>
<feature type="transmembrane region" description="Helical" evidence="5">
    <location>
        <begin position="94"/>
        <end position="116"/>
    </location>
</feature>
<feature type="transmembrane region" description="Helical" evidence="5">
    <location>
        <begin position="153"/>
        <end position="174"/>
    </location>
</feature>
<protein>
    <submittedName>
        <fullName evidence="6">Uncharacterized protein</fullName>
    </submittedName>
</protein>
<evidence type="ECO:0000256" key="1">
    <source>
        <dbReference type="ARBA" id="ARBA00004141"/>
    </source>
</evidence>
<evidence type="ECO:0000256" key="4">
    <source>
        <dbReference type="ARBA" id="ARBA00023136"/>
    </source>
</evidence>
<keyword evidence="3 5" id="KW-1133">Transmembrane helix</keyword>
<reference evidence="6" key="1">
    <citation type="submission" date="2022-11" db="EMBL/GenBank/DDBJ databases">
        <authorList>
            <person name="Kikuchi T."/>
        </authorList>
    </citation>
    <scope>NUCLEOTIDE SEQUENCE</scope>
    <source>
        <strain evidence="6">PS1010</strain>
    </source>
</reference>
<dbReference type="Proteomes" id="UP001152747">
    <property type="component" value="Unassembled WGS sequence"/>
</dbReference>
<keyword evidence="4 5" id="KW-0472">Membrane</keyword>
<evidence type="ECO:0000256" key="5">
    <source>
        <dbReference type="SAM" id="Phobius"/>
    </source>
</evidence>
<feature type="transmembrane region" description="Helical" evidence="5">
    <location>
        <begin position="33"/>
        <end position="54"/>
    </location>
</feature>